<organism evidence="2 3">
    <name type="scientific">Candidatus Accumulibacter proximus</name>
    <dbReference type="NCBI Taxonomy" id="2954385"/>
    <lineage>
        <taxon>Bacteria</taxon>
        <taxon>Pseudomonadati</taxon>
        <taxon>Pseudomonadota</taxon>
        <taxon>Betaproteobacteria</taxon>
        <taxon>Candidatus Accumulibacter</taxon>
    </lineage>
</organism>
<gene>
    <name evidence="2" type="ORF">IPJ27_01385</name>
</gene>
<dbReference type="AlphaFoldDB" id="A0A935PW34"/>
<dbReference type="EMBL" id="JADJMH010000001">
    <property type="protein sequence ID" value="MBK7673513.1"/>
    <property type="molecule type" value="Genomic_DNA"/>
</dbReference>
<evidence type="ECO:0000313" key="3">
    <source>
        <dbReference type="Proteomes" id="UP000697998"/>
    </source>
</evidence>
<sequence length="48" mass="5420">MTPAEQAHLRILRIEIEDMRAELAEQERRGRSASRSPADDPCRATALT</sequence>
<name>A0A935PW34_9PROT</name>
<comment type="caution">
    <text evidence="2">The sequence shown here is derived from an EMBL/GenBank/DDBJ whole genome shotgun (WGS) entry which is preliminary data.</text>
</comment>
<reference evidence="2 3" key="1">
    <citation type="submission" date="2020-10" db="EMBL/GenBank/DDBJ databases">
        <title>Connecting structure to function with the recovery of over 1000 high-quality activated sludge metagenome-assembled genomes encoding full-length rRNA genes using long-read sequencing.</title>
        <authorList>
            <person name="Singleton C.M."/>
            <person name="Petriglieri F."/>
            <person name="Kristensen J.M."/>
            <person name="Kirkegaard R.H."/>
            <person name="Michaelsen T.Y."/>
            <person name="Andersen M.H."/>
            <person name="Karst S.M."/>
            <person name="Dueholm M.S."/>
            <person name="Nielsen P.H."/>
            <person name="Albertsen M."/>
        </authorList>
    </citation>
    <scope>NUCLEOTIDE SEQUENCE [LARGE SCALE GENOMIC DNA]</scope>
    <source>
        <strain evidence="2">EsbW_18-Q3-R4-48_BATAC.285</strain>
    </source>
</reference>
<protein>
    <submittedName>
        <fullName evidence="2">Uncharacterized protein</fullName>
    </submittedName>
</protein>
<evidence type="ECO:0000313" key="2">
    <source>
        <dbReference type="EMBL" id="MBK7673513.1"/>
    </source>
</evidence>
<proteinExistence type="predicted"/>
<evidence type="ECO:0000256" key="1">
    <source>
        <dbReference type="SAM" id="MobiDB-lite"/>
    </source>
</evidence>
<dbReference type="Proteomes" id="UP000697998">
    <property type="component" value="Unassembled WGS sequence"/>
</dbReference>
<feature type="region of interest" description="Disordered" evidence="1">
    <location>
        <begin position="23"/>
        <end position="48"/>
    </location>
</feature>
<accession>A0A935PW34</accession>